<gene>
    <name evidence="5" type="ORF">OTU49_004484</name>
</gene>
<keyword evidence="6" id="KW-1185">Reference proteome</keyword>
<evidence type="ECO:0000256" key="1">
    <source>
        <dbReference type="ARBA" id="ARBA00022737"/>
    </source>
</evidence>
<organism evidence="5 6">
    <name type="scientific">Cherax quadricarinatus</name>
    <name type="common">Australian red claw crayfish</name>
    <dbReference type="NCBI Taxonomy" id="27406"/>
    <lineage>
        <taxon>Eukaryota</taxon>
        <taxon>Metazoa</taxon>
        <taxon>Ecdysozoa</taxon>
        <taxon>Arthropoda</taxon>
        <taxon>Crustacea</taxon>
        <taxon>Multicrustacea</taxon>
        <taxon>Malacostraca</taxon>
        <taxon>Eumalacostraca</taxon>
        <taxon>Eucarida</taxon>
        <taxon>Decapoda</taxon>
        <taxon>Pleocyemata</taxon>
        <taxon>Astacidea</taxon>
        <taxon>Parastacoidea</taxon>
        <taxon>Parastacidae</taxon>
        <taxon>Cherax</taxon>
    </lineage>
</organism>
<sequence length="119" mass="12980">TGYKVLLHIVHLDMFTRYPSNANCSNEYVAVLDGGLVDSPLRGKYCGSQVPRSIVSSSEYLTVHLVNEYSSVSFRAVYSVFTSRCGGELTSASGELASPQYPEPYPANFECEWSISAGP</sequence>
<dbReference type="SUPFAM" id="SSF49854">
    <property type="entry name" value="Spermadhesin, CUB domain"/>
    <property type="match status" value="2"/>
</dbReference>
<dbReference type="InterPro" id="IPR035914">
    <property type="entry name" value="Sperma_CUB_dom_sf"/>
</dbReference>
<name>A0AAW0X0L5_CHEQU</name>
<comment type="caution">
    <text evidence="5">The sequence shown here is derived from an EMBL/GenBank/DDBJ whole genome shotgun (WGS) entry which is preliminary data.</text>
</comment>
<feature type="domain" description="CUB" evidence="4">
    <location>
        <begin position="85"/>
        <end position="119"/>
    </location>
</feature>
<proteinExistence type="predicted"/>
<dbReference type="Gene3D" id="2.60.120.290">
    <property type="entry name" value="Spermadhesin, CUB domain"/>
    <property type="match status" value="2"/>
</dbReference>
<dbReference type="Proteomes" id="UP001445076">
    <property type="component" value="Unassembled WGS sequence"/>
</dbReference>
<dbReference type="InterPro" id="IPR000859">
    <property type="entry name" value="CUB_dom"/>
</dbReference>
<dbReference type="CDD" id="cd00041">
    <property type="entry name" value="CUB"/>
    <property type="match status" value="1"/>
</dbReference>
<dbReference type="EMBL" id="JARKIK010000042">
    <property type="protein sequence ID" value="KAK8737437.1"/>
    <property type="molecule type" value="Genomic_DNA"/>
</dbReference>
<dbReference type="AlphaFoldDB" id="A0AAW0X0L5"/>
<keyword evidence="2" id="KW-1015">Disulfide bond</keyword>
<feature type="domain" description="CUB" evidence="4">
    <location>
        <begin position="1"/>
        <end position="81"/>
    </location>
</feature>
<evidence type="ECO:0000256" key="3">
    <source>
        <dbReference type="PROSITE-ProRule" id="PRU00059"/>
    </source>
</evidence>
<dbReference type="PROSITE" id="PS01180">
    <property type="entry name" value="CUB"/>
    <property type="match status" value="2"/>
</dbReference>
<protein>
    <recommendedName>
        <fullName evidence="4">CUB domain-containing protein</fullName>
    </recommendedName>
</protein>
<evidence type="ECO:0000313" key="6">
    <source>
        <dbReference type="Proteomes" id="UP001445076"/>
    </source>
</evidence>
<keyword evidence="1" id="KW-0677">Repeat</keyword>
<dbReference type="Pfam" id="PF00431">
    <property type="entry name" value="CUB"/>
    <property type="match status" value="2"/>
</dbReference>
<feature type="non-terminal residue" evidence="5">
    <location>
        <position position="1"/>
    </location>
</feature>
<evidence type="ECO:0000313" key="5">
    <source>
        <dbReference type="EMBL" id="KAK8737437.1"/>
    </source>
</evidence>
<evidence type="ECO:0000259" key="4">
    <source>
        <dbReference type="PROSITE" id="PS01180"/>
    </source>
</evidence>
<dbReference type="PANTHER" id="PTHR24251">
    <property type="entry name" value="OVOCHYMASE-RELATED"/>
    <property type="match status" value="1"/>
</dbReference>
<comment type="caution">
    <text evidence="3">Lacks conserved residue(s) required for the propagation of feature annotation.</text>
</comment>
<evidence type="ECO:0000256" key="2">
    <source>
        <dbReference type="ARBA" id="ARBA00023157"/>
    </source>
</evidence>
<accession>A0AAW0X0L5</accession>
<reference evidence="5 6" key="1">
    <citation type="journal article" date="2024" name="BMC Genomics">
        <title>Genome assembly of redclaw crayfish (Cherax quadricarinatus) provides insights into its immune adaptation and hypoxia tolerance.</title>
        <authorList>
            <person name="Liu Z."/>
            <person name="Zheng J."/>
            <person name="Li H."/>
            <person name="Fang K."/>
            <person name="Wang S."/>
            <person name="He J."/>
            <person name="Zhou D."/>
            <person name="Weng S."/>
            <person name="Chi M."/>
            <person name="Gu Z."/>
            <person name="He J."/>
            <person name="Li F."/>
            <person name="Wang M."/>
        </authorList>
    </citation>
    <scope>NUCLEOTIDE SEQUENCE [LARGE SCALE GENOMIC DNA]</scope>
    <source>
        <strain evidence="5">ZL_2023a</strain>
    </source>
</reference>
<feature type="non-terminal residue" evidence="5">
    <location>
        <position position="119"/>
    </location>
</feature>